<dbReference type="GO" id="GO:0051087">
    <property type="term" value="F:protein-folding chaperone binding"/>
    <property type="evidence" value="ECO:0007669"/>
    <property type="project" value="TreeGrafter"/>
</dbReference>
<dbReference type="InterPro" id="IPR018253">
    <property type="entry name" value="DnaJ_domain_CS"/>
</dbReference>
<keyword evidence="1" id="KW-0143">Chaperone</keyword>
<accession>A0A6C0EEI6</accession>
<dbReference type="SMART" id="SM00271">
    <property type="entry name" value="DnaJ"/>
    <property type="match status" value="1"/>
</dbReference>
<evidence type="ECO:0000259" key="2">
    <source>
        <dbReference type="PROSITE" id="PS50076"/>
    </source>
</evidence>
<evidence type="ECO:0000313" key="3">
    <source>
        <dbReference type="EMBL" id="QHT27011.1"/>
    </source>
</evidence>
<dbReference type="GO" id="GO:0005783">
    <property type="term" value="C:endoplasmic reticulum"/>
    <property type="evidence" value="ECO:0007669"/>
    <property type="project" value="TreeGrafter"/>
</dbReference>
<dbReference type="PANTHER" id="PTHR44360:SF1">
    <property type="entry name" value="DNAJ HOMOLOG SUBFAMILY B MEMBER 9"/>
    <property type="match status" value="1"/>
</dbReference>
<dbReference type="Pfam" id="PF00226">
    <property type="entry name" value="DnaJ"/>
    <property type="match status" value="1"/>
</dbReference>
<dbReference type="SUPFAM" id="SSF46565">
    <property type="entry name" value="Chaperone J-domain"/>
    <property type="match status" value="1"/>
</dbReference>
<dbReference type="PROSITE" id="PS00636">
    <property type="entry name" value="DNAJ_1"/>
    <property type="match status" value="1"/>
</dbReference>
<dbReference type="GO" id="GO:0051787">
    <property type="term" value="F:misfolded protein binding"/>
    <property type="evidence" value="ECO:0007669"/>
    <property type="project" value="TreeGrafter"/>
</dbReference>
<protein>
    <recommendedName>
        <fullName evidence="2">J domain-containing protein</fullName>
    </recommendedName>
</protein>
<dbReference type="Gene3D" id="1.10.287.110">
    <property type="entry name" value="DnaJ domain"/>
    <property type="match status" value="1"/>
</dbReference>
<dbReference type="CDD" id="cd06257">
    <property type="entry name" value="DnaJ"/>
    <property type="match status" value="1"/>
</dbReference>
<dbReference type="AlphaFoldDB" id="A0A6C0EEI6"/>
<proteinExistence type="predicted"/>
<dbReference type="InterPro" id="IPR051948">
    <property type="entry name" value="Hsp70_co-chaperone_J-domain"/>
</dbReference>
<reference evidence="3" key="1">
    <citation type="journal article" date="2020" name="Nature">
        <title>Giant virus diversity and host interactions through global metagenomics.</title>
        <authorList>
            <person name="Schulz F."/>
            <person name="Roux S."/>
            <person name="Paez-Espino D."/>
            <person name="Jungbluth S."/>
            <person name="Walsh D.A."/>
            <person name="Denef V.J."/>
            <person name="McMahon K.D."/>
            <person name="Konstantinidis K.T."/>
            <person name="Eloe-Fadrosh E.A."/>
            <person name="Kyrpides N.C."/>
            <person name="Woyke T."/>
        </authorList>
    </citation>
    <scope>NUCLEOTIDE SEQUENCE</scope>
    <source>
        <strain evidence="3">GVMAG-M-3300023179-2</strain>
    </source>
</reference>
<name>A0A6C0EEI6_9ZZZZ</name>
<dbReference type="InterPro" id="IPR036869">
    <property type="entry name" value="J_dom_sf"/>
</dbReference>
<dbReference type="EMBL" id="MN739807">
    <property type="protein sequence ID" value="QHT27011.1"/>
    <property type="molecule type" value="Genomic_DNA"/>
</dbReference>
<sequence length="323" mass="38459">MNLYEILEIDHSASEIEIKKSYLRLVKLYHPDKNNSSDSNEKFMKVQSAYEILINEKLRNNYIKMPDEEKQTFLDILDKIINNKINFCDLIKYCNNIEEIDINHIENNFMEFLKKINVDEVLNIVKGFFPKKKLNNIIYSESDIDIYDDNYADFYDILPISFQKYNKLDIKIELNITLNDIFNCNKKKIKIKRNINNESITCTFIFTITNPYIIYSNYGDVLDIDTGDLIIKLNLPNNLYWNNNTILISKLMTLYEMIYGLNLKIDIGDNKNVIIDNWIPCKDGLIIDLNNYYFINSHKFILKLFLDWNDTLENKELLKRYFS</sequence>
<organism evidence="3">
    <name type="scientific">viral metagenome</name>
    <dbReference type="NCBI Taxonomy" id="1070528"/>
    <lineage>
        <taxon>unclassified sequences</taxon>
        <taxon>metagenomes</taxon>
        <taxon>organismal metagenomes</taxon>
    </lineage>
</organism>
<feature type="domain" description="J" evidence="2">
    <location>
        <begin position="2"/>
        <end position="66"/>
    </location>
</feature>
<dbReference type="PROSITE" id="PS50076">
    <property type="entry name" value="DNAJ_2"/>
    <property type="match status" value="1"/>
</dbReference>
<dbReference type="GO" id="GO:0036503">
    <property type="term" value="P:ERAD pathway"/>
    <property type="evidence" value="ECO:0007669"/>
    <property type="project" value="TreeGrafter"/>
</dbReference>
<dbReference type="PANTHER" id="PTHR44360">
    <property type="entry name" value="DNAJ HOMOLOG SUBFAMILY B MEMBER 9"/>
    <property type="match status" value="1"/>
</dbReference>
<evidence type="ECO:0000256" key="1">
    <source>
        <dbReference type="ARBA" id="ARBA00023186"/>
    </source>
</evidence>
<dbReference type="PRINTS" id="PR00625">
    <property type="entry name" value="JDOMAIN"/>
</dbReference>
<dbReference type="InterPro" id="IPR001623">
    <property type="entry name" value="DnaJ_domain"/>
</dbReference>